<dbReference type="Pfam" id="PF22483">
    <property type="entry name" value="Mu-transpos_C_2"/>
    <property type="match status" value="1"/>
</dbReference>
<reference evidence="3 4" key="1">
    <citation type="submission" date="2019-03" db="EMBL/GenBank/DDBJ databases">
        <title>Genomic Encyclopedia of Type Strains, Phase IV (KMG-IV): sequencing the most valuable type-strain genomes for metagenomic binning, comparative biology and taxonomic classification.</title>
        <authorList>
            <person name="Goeker M."/>
        </authorList>
    </citation>
    <scope>NUCLEOTIDE SEQUENCE [LARGE SCALE GENOMIC DNA]</scope>
    <source>
        <strain evidence="3 4">DSM 20467</strain>
    </source>
</reference>
<dbReference type="PANTHER" id="PTHR35004:SF7">
    <property type="entry name" value="INTEGRASE PROTEIN"/>
    <property type="match status" value="1"/>
</dbReference>
<dbReference type="NCBIfam" id="NF033546">
    <property type="entry name" value="transpos_IS21"/>
    <property type="match status" value="1"/>
</dbReference>
<organism evidence="3 4">
    <name type="scientific">Pectinatus cerevisiiphilus</name>
    <dbReference type="NCBI Taxonomy" id="86956"/>
    <lineage>
        <taxon>Bacteria</taxon>
        <taxon>Bacillati</taxon>
        <taxon>Bacillota</taxon>
        <taxon>Negativicutes</taxon>
        <taxon>Selenomonadales</taxon>
        <taxon>Selenomonadaceae</taxon>
        <taxon>Pectinatus</taxon>
    </lineage>
</organism>
<name>A0A4R3K1T5_9FIRM</name>
<dbReference type="OrthoDB" id="47787at2"/>
<dbReference type="PROSITE" id="PS50994">
    <property type="entry name" value="INTEGRASE"/>
    <property type="match status" value="1"/>
</dbReference>
<dbReference type="CDD" id="cd00093">
    <property type="entry name" value="HTH_XRE"/>
    <property type="match status" value="1"/>
</dbReference>
<comment type="caution">
    <text evidence="3">The sequence shown here is derived from an EMBL/GenBank/DDBJ whole genome shotgun (WGS) entry which is preliminary data.</text>
</comment>
<dbReference type="AlphaFoldDB" id="A0A4R3K1T5"/>
<dbReference type="InterPro" id="IPR012337">
    <property type="entry name" value="RNaseH-like_sf"/>
</dbReference>
<dbReference type="GO" id="GO:0003676">
    <property type="term" value="F:nucleic acid binding"/>
    <property type="evidence" value="ECO:0007669"/>
    <property type="project" value="InterPro"/>
</dbReference>
<proteinExistence type="inferred from homology"/>
<gene>
    <name evidence="3" type="ORF">EDC37_1275</name>
</gene>
<comment type="similarity">
    <text evidence="1">Belongs to the transposase IS21/IS408/IS1162 family.</text>
</comment>
<protein>
    <submittedName>
        <fullName evidence="3">Transposase</fullName>
    </submittedName>
</protein>
<dbReference type="GO" id="GO:0015074">
    <property type="term" value="P:DNA integration"/>
    <property type="evidence" value="ECO:0007669"/>
    <property type="project" value="InterPro"/>
</dbReference>
<keyword evidence="4" id="KW-1185">Reference proteome</keyword>
<dbReference type="RefSeq" id="WP_132551570.1">
    <property type="nucleotide sequence ID" value="NZ_SMAA01000027.1"/>
</dbReference>
<accession>A0A4R3K1T5</accession>
<dbReference type="Gene3D" id="1.10.10.60">
    <property type="entry name" value="Homeodomain-like"/>
    <property type="match status" value="1"/>
</dbReference>
<sequence>MEDYQAIRHMYLIDHFSQHKIAERLGISRNTVRKYCEGNTMPGMRADYHRNATIVTSQIIQFIQQCFLEDSREHNKKQHHTAKRIYDRLVAEMHFTGSESSIRHTVQKLREISKNVFVPLVFSPGEAMQIDWGECYVYLKDKRTKIYFFCARLCYRCAPFAVCYRRQNTESFLDALIHAFEFFGGVARRVIFDNGKVAVKRGYGKNAICQEQYAALAAHYCFKTVFCNPASGNEKGLVENLVGWTRRNIFVPVPHVESMDELNELTKRWCCSYIECHKIQQKPQTVNYMLTVEKKMLLPLPGYRYDASRSTECRVSPYATVRFESNNYSVPVRYVGQTVAVKGFAETVCIYAESEKIARHIRCYDREQDILTLAHYLPILKRKPGSILNAKPVRQSLHPVMIHWLQDMAFTGRELMAILTACVNKGEAEVWMHRAEYMTVKQRPISITDPVQVRAVDLTAYDQFLSAGDGVLWQKQA</sequence>
<dbReference type="PANTHER" id="PTHR35004">
    <property type="entry name" value="TRANSPOSASE RV3428C-RELATED"/>
    <property type="match status" value="1"/>
</dbReference>
<evidence type="ECO:0000256" key="1">
    <source>
        <dbReference type="ARBA" id="ARBA00009277"/>
    </source>
</evidence>
<evidence type="ECO:0000313" key="4">
    <source>
        <dbReference type="Proteomes" id="UP000295188"/>
    </source>
</evidence>
<dbReference type="EMBL" id="SMAA01000027">
    <property type="protein sequence ID" value="TCS75807.1"/>
    <property type="molecule type" value="Genomic_DNA"/>
</dbReference>
<feature type="domain" description="Integrase catalytic" evidence="2">
    <location>
        <begin position="120"/>
        <end position="299"/>
    </location>
</feature>
<dbReference type="Pfam" id="PF00665">
    <property type="entry name" value="rve"/>
    <property type="match status" value="1"/>
</dbReference>
<dbReference type="InterPro" id="IPR001584">
    <property type="entry name" value="Integrase_cat-core"/>
</dbReference>
<dbReference type="InterPro" id="IPR054353">
    <property type="entry name" value="IstA-like_C"/>
</dbReference>
<dbReference type="Gene3D" id="3.30.420.10">
    <property type="entry name" value="Ribonuclease H-like superfamily/Ribonuclease H"/>
    <property type="match status" value="1"/>
</dbReference>
<evidence type="ECO:0000259" key="2">
    <source>
        <dbReference type="PROSITE" id="PS50994"/>
    </source>
</evidence>
<dbReference type="Proteomes" id="UP000295188">
    <property type="component" value="Unassembled WGS sequence"/>
</dbReference>
<dbReference type="SUPFAM" id="SSF53098">
    <property type="entry name" value="Ribonuclease H-like"/>
    <property type="match status" value="1"/>
</dbReference>
<dbReference type="InterPro" id="IPR036397">
    <property type="entry name" value="RNaseH_sf"/>
</dbReference>
<evidence type="ECO:0000313" key="3">
    <source>
        <dbReference type="EMBL" id="TCS75807.1"/>
    </source>
</evidence>
<dbReference type="InterPro" id="IPR001387">
    <property type="entry name" value="Cro/C1-type_HTH"/>
</dbReference>